<evidence type="ECO:0000256" key="2">
    <source>
        <dbReference type="SAM" id="Phobius"/>
    </source>
</evidence>
<evidence type="ECO:0000313" key="5">
    <source>
        <dbReference type="EMBL" id="CAD8372801.1"/>
    </source>
</evidence>
<keyword evidence="2" id="KW-1133">Transmembrane helix</keyword>
<dbReference type="EMBL" id="HBEJ01012189">
    <property type="protein sequence ID" value="CAD8372799.1"/>
    <property type="molecule type" value="Transcribed_RNA"/>
</dbReference>
<feature type="chain" id="PRO_5036191850" description="Transmembrane protein" evidence="3">
    <location>
        <begin position="28"/>
        <end position="124"/>
    </location>
</feature>
<keyword evidence="2" id="KW-0812">Transmembrane</keyword>
<feature type="signal peptide" evidence="3">
    <location>
        <begin position="1"/>
        <end position="27"/>
    </location>
</feature>
<evidence type="ECO:0000313" key="4">
    <source>
        <dbReference type="EMBL" id="CAD8372799.1"/>
    </source>
</evidence>
<gene>
    <name evidence="4" type="ORF">MPOL1434_LOCUS7132</name>
    <name evidence="5" type="ORF">MPOL1434_LOCUS7133</name>
</gene>
<reference evidence="4" key="1">
    <citation type="submission" date="2021-01" db="EMBL/GenBank/DDBJ databases">
        <authorList>
            <person name="Corre E."/>
            <person name="Pelletier E."/>
            <person name="Niang G."/>
            <person name="Scheremetjew M."/>
            <person name="Finn R."/>
            <person name="Kale V."/>
            <person name="Holt S."/>
            <person name="Cochrane G."/>
            <person name="Meng A."/>
            <person name="Brown T."/>
            <person name="Cohen L."/>
        </authorList>
    </citation>
    <scope>NUCLEOTIDE SEQUENCE</scope>
    <source>
        <strain evidence="4">CCMP3303</strain>
    </source>
</reference>
<proteinExistence type="predicted"/>
<keyword evidence="3" id="KW-0732">Signal</keyword>
<protein>
    <recommendedName>
        <fullName evidence="6">Transmembrane protein</fullName>
    </recommendedName>
</protein>
<evidence type="ECO:0008006" key="6">
    <source>
        <dbReference type="Google" id="ProtNLM"/>
    </source>
</evidence>
<feature type="transmembrane region" description="Helical" evidence="2">
    <location>
        <begin position="47"/>
        <end position="67"/>
    </location>
</feature>
<evidence type="ECO:0000256" key="3">
    <source>
        <dbReference type="SAM" id="SignalP"/>
    </source>
</evidence>
<name>A0A6U0K5J0_9STRA</name>
<dbReference type="AlphaFoldDB" id="A0A6U0K5J0"/>
<sequence>MFPDANRPPRTMVPLLLVSLLLHSASAEDIQPPPYNSRDQQVTLGQRIALGFFAFTTFGLTILVLYLRSEIARQTIRRLVGGLSAPLLRGGGGNVDGESTSTGTADYDEEHQHISPIGVELSDR</sequence>
<organism evidence="4">
    <name type="scientific">Minutocellus polymorphus</name>
    <dbReference type="NCBI Taxonomy" id="265543"/>
    <lineage>
        <taxon>Eukaryota</taxon>
        <taxon>Sar</taxon>
        <taxon>Stramenopiles</taxon>
        <taxon>Ochrophyta</taxon>
        <taxon>Bacillariophyta</taxon>
        <taxon>Mediophyceae</taxon>
        <taxon>Cymatosirophycidae</taxon>
        <taxon>Cymatosirales</taxon>
        <taxon>Cymatosiraceae</taxon>
        <taxon>Minutocellus</taxon>
    </lineage>
</organism>
<feature type="region of interest" description="Disordered" evidence="1">
    <location>
        <begin position="90"/>
        <end position="124"/>
    </location>
</feature>
<evidence type="ECO:0000256" key="1">
    <source>
        <dbReference type="SAM" id="MobiDB-lite"/>
    </source>
</evidence>
<keyword evidence="2" id="KW-0472">Membrane</keyword>
<dbReference type="EMBL" id="HBEJ01012190">
    <property type="protein sequence ID" value="CAD8372801.1"/>
    <property type="molecule type" value="Transcribed_RNA"/>
</dbReference>
<accession>A0A6U0K5J0</accession>